<dbReference type="AlphaFoldDB" id="A0AAV8U815"/>
<evidence type="ECO:0000256" key="2">
    <source>
        <dbReference type="ARBA" id="ARBA00023128"/>
    </source>
</evidence>
<dbReference type="Proteomes" id="UP001159364">
    <property type="component" value="Linkage Group LG08"/>
</dbReference>
<dbReference type="GO" id="GO:0034551">
    <property type="term" value="P:mitochondrial respiratory chain complex III assembly"/>
    <property type="evidence" value="ECO:0007669"/>
    <property type="project" value="InterPro"/>
</dbReference>
<evidence type="ECO:0000313" key="6">
    <source>
        <dbReference type="Proteomes" id="UP001159364"/>
    </source>
</evidence>
<reference evidence="5 6" key="1">
    <citation type="submission" date="2021-09" db="EMBL/GenBank/DDBJ databases">
        <title>Genomic insights and catalytic innovation underlie evolution of tropane alkaloids biosynthesis.</title>
        <authorList>
            <person name="Wang Y.-J."/>
            <person name="Tian T."/>
            <person name="Huang J.-P."/>
            <person name="Huang S.-X."/>
        </authorList>
    </citation>
    <scope>NUCLEOTIDE SEQUENCE [LARGE SCALE GENOMIC DNA]</scope>
    <source>
        <strain evidence="5">KIB-2018</strain>
        <tissue evidence="5">Leaf</tissue>
    </source>
</reference>
<dbReference type="GO" id="GO:0044183">
    <property type="term" value="F:protein folding chaperone"/>
    <property type="evidence" value="ECO:0007669"/>
    <property type="project" value="TreeGrafter"/>
</dbReference>
<organism evidence="5 6">
    <name type="scientific">Erythroxylum novogranatense</name>
    <dbReference type="NCBI Taxonomy" id="1862640"/>
    <lineage>
        <taxon>Eukaryota</taxon>
        <taxon>Viridiplantae</taxon>
        <taxon>Streptophyta</taxon>
        <taxon>Embryophyta</taxon>
        <taxon>Tracheophyta</taxon>
        <taxon>Spermatophyta</taxon>
        <taxon>Magnoliopsida</taxon>
        <taxon>eudicotyledons</taxon>
        <taxon>Gunneridae</taxon>
        <taxon>Pentapetalae</taxon>
        <taxon>rosids</taxon>
        <taxon>fabids</taxon>
        <taxon>Malpighiales</taxon>
        <taxon>Erythroxylaceae</taxon>
        <taxon>Erythroxylum</taxon>
    </lineage>
</organism>
<dbReference type="PANTHER" id="PTHR46749:SF1">
    <property type="entry name" value="COMPLEX III ASSEMBLY FACTOR LYRM7"/>
    <property type="match status" value="1"/>
</dbReference>
<keyword evidence="3" id="KW-0143">Chaperone</keyword>
<sequence>MMRGEALSAYRALIRATRKSFSGDDLMLKASAREIRKKFEENRHVTSASDIQRLLEEAREATHFISTMIVQAKLNERGGYEVKPGKEHAGATFEIPSEEILRKSP</sequence>
<dbReference type="EMBL" id="JAIWQS010000008">
    <property type="protein sequence ID" value="KAJ8898609.1"/>
    <property type="molecule type" value="Genomic_DNA"/>
</dbReference>
<dbReference type="InterPro" id="IPR050435">
    <property type="entry name" value="MZM1/LYRM7"/>
</dbReference>
<evidence type="ECO:0000259" key="4">
    <source>
        <dbReference type="Pfam" id="PF05347"/>
    </source>
</evidence>
<keyword evidence="6" id="KW-1185">Reference proteome</keyword>
<dbReference type="InterPro" id="IPR008011">
    <property type="entry name" value="Complex1_LYR_dom"/>
</dbReference>
<dbReference type="CDD" id="cd20267">
    <property type="entry name" value="Complex1_LYR_LYRM7"/>
    <property type="match status" value="1"/>
</dbReference>
<dbReference type="InterPro" id="IPR045298">
    <property type="entry name" value="Complex1_LYR_LYRM7"/>
</dbReference>
<evidence type="ECO:0000313" key="5">
    <source>
        <dbReference type="EMBL" id="KAJ8898609.1"/>
    </source>
</evidence>
<name>A0AAV8U815_9ROSI</name>
<protein>
    <recommendedName>
        <fullName evidence="4">Complex 1 LYR protein domain-containing protein</fullName>
    </recommendedName>
</protein>
<dbReference type="GO" id="GO:0005759">
    <property type="term" value="C:mitochondrial matrix"/>
    <property type="evidence" value="ECO:0007669"/>
    <property type="project" value="UniProtKB-SubCell"/>
</dbReference>
<comment type="subcellular location">
    <subcellularLocation>
        <location evidence="1">Mitochondrion matrix</location>
    </subcellularLocation>
</comment>
<dbReference type="PANTHER" id="PTHR46749">
    <property type="entry name" value="COMPLEX III ASSEMBLY FACTOR LYRM7"/>
    <property type="match status" value="1"/>
</dbReference>
<proteinExistence type="predicted"/>
<comment type="caution">
    <text evidence="5">The sequence shown here is derived from an EMBL/GenBank/DDBJ whole genome shotgun (WGS) entry which is preliminary data.</text>
</comment>
<gene>
    <name evidence="5" type="ORF">K2173_004222</name>
</gene>
<evidence type="ECO:0000256" key="3">
    <source>
        <dbReference type="ARBA" id="ARBA00023186"/>
    </source>
</evidence>
<evidence type="ECO:0000256" key="1">
    <source>
        <dbReference type="ARBA" id="ARBA00004305"/>
    </source>
</evidence>
<feature type="domain" description="Complex 1 LYR protein" evidence="4">
    <location>
        <begin position="5"/>
        <end position="61"/>
    </location>
</feature>
<dbReference type="Pfam" id="PF05347">
    <property type="entry name" value="Complex1_LYR"/>
    <property type="match status" value="1"/>
</dbReference>
<accession>A0AAV8U815</accession>
<keyword evidence="2" id="KW-0496">Mitochondrion</keyword>